<dbReference type="NCBIfam" id="TIGR00634">
    <property type="entry name" value="recN"/>
    <property type="match status" value="1"/>
</dbReference>
<dbReference type="InterPro" id="IPR003395">
    <property type="entry name" value="RecF/RecN/SMC_N"/>
</dbReference>
<keyword evidence="5 9" id="KW-0227">DNA damage</keyword>
<feature type="coiled-coil region" evidence="10">
    <location>
        <begin position="152"/>
        <end position="189"/>
    </location>
</feature>
<accession>A0A242JW77</accession>
<dbReference type="PANTHER" id="PTHR11059">
    <property type="entry name" value="DNA REPAIR PROTEIN RECN"/>
    <property type="match status" value="1"/>
</dbReference>
<sequence length="565" mass="64381">MLQEISITNFAIIPELRLSFHEGMTALTGETGAGKSIIIDALGLLAGGRGSSDYIRQGAEKCILEGLFEWPQQEGFEELMEELGIESDEENLIVRRDMSLAGKNICRVNGHIVTLANLRRVGSYLVDIQGQNEHQELLQPESHLFLLDRFGDQEFQKKKRAYEKAYEEYRELERKVRKIQQNEKSYVQRIDMLHFQQEEIAAAQLQPGEEEKLSEEREKLSNYQKIVDGLAISYSILNEGEQSSLDGVGLAVSEIQSIAHLDTEYESIFDNIQSAYYLLQDAVGEMSRQIDLLELDENRLEEVNQRLELIRQLKRKYGESIESILAYYEEITEELNSSDFTEGQLEKMENERIQKEQALYQQAQELHEERKKIAAELQTSILQELKSLYMENTEFEVRFSRYPNGRIERHGLDHVEFYITTNPGEPLKPLVKVASGGELSRVLLALKTIFTSEQGVTSIIFDEVDTGVSGRVAQAIADKILKISKCSQVLCITHLPQVAAVADYQYYIVKKVVGGRTQTSVSELEPSQRENEIARMLAGSEITQLTMEHAKELLRLAKKTDSKVK</sequence>
<dbReference type="GO" id="GO:0009432">
    <property type="term" value="P:SOS response"/>
    <property type="evidence" value="ECO:0007669"/>
    <property type="project" value="TreeGrafter"/>
</dbReference>
<evidence type="ECO:0000256" key="2">
    <source>
        <dbReference type="ARBA" id="ARBA00009441"/>
    </source>
</evidence>
<name>A0A242JW77_9ENTE</name>
<evidence type="ECO:0000256" key="9">
    <source>
        <dbReference type="PIRNR" id="PIRNR003128"/>
    </source>
</evidence>
<dbReference type="GO" id="GO:0006310">
    <property type="term" value="P:DNA recombination"/>
    <property type="evidence" value="ECO:0007669"/>
    <property type="project" value="InterPro"/>
</dbReference>
<evidence type="ECO:0000256" key="1">
    <source>
        <dbReference type="ARBA" id="ARBA00003618"/>
    </source>
</evidence>
<dbReference type="GO" id="GO:0005524">
    <property type="term" value="F:ATP binding"/>
    <property type="evidence" value="ECO:0007669"/>
    <property type="project" value="UniProtKB-KW"/>
</dbReference>
<evidence type="ECO:0000313" key="12">
    <source>
        <dbReference type="EMBL" id="OTP09577.1"/>
    </source>
</evidence>
<feature type="domain" description="RecF/RecN/SMC N-terminal" evidence="11">
    <location>
        <begin position="1"/>
        <end position="510"/>
    </location>
</feature>
<dbReference type="PANTHER" id="PTHR11059:SF0">
    <property type="entry name" value="DNA REPAIR PROTEIN RECN"/>
    <property type="match status" value="1"/>
</dbReference>
<dbReference type="GO" id="GO:0043590">
    <property type="term" value="C:bacterial nucleoid"/>
    <property type="evidence" value="ECO:0007669"/>
    <property type="project" value="TreeGrafter"/>
</dbReference>
<dbReference type="GO" id="GO:0006281">
    <property type="term" value="P:DNA repair"/>
    <property type="evidence" value="ECO:0007669"/>
    <property type="project" value="UniProtKB-KW"/>
</dbReference>
<proteinExistence type="inferred from homology"/>
<dbReference type="RefSeq" id="WP_086285401.1">
    <property type="nucleotide sequence ID" value="NZ_NGMO01000004.1"/>
</dbReference>
<dbReference type="FunFam" id="3.40.50.300:FF:000319">
    <property type="entry name" value="DNA repair protein RecN"/>
    <property type="match status" value="1"/>
</dbReference>
<keyword evidence="10" id="KW-0175">Coiled coil</keyword>
<dbReference type="InterPro" id="IPR004604">
    <property type="entry name" value="DNA_recomb/repair_RecN"/>
</dbReference>
<evidence type="ECO:0000256" key="7">
    <source>
        <dbReference type="ARBA" id="ARBA00023204"/>
    </source>
</evidence>
<evidence type="ECO:0000256" key="3">
    <source>
        <dbReference type="ARBA" id="ARBA00021315"/>
    </source>
</evidence>
<gene>
    <name evidence="12" type="ORF">A5844_002356</name>
</gene>
<keyword evidence="13" id="KW-1185">Reference proteome</keyword>
<protein>
    <recommendedName>
        <fullName evidence="3 9">DNA repair protein RecN</fullName>
    </recommendedName>
    <alternativeName>
        <fullName evidence="8 9">Recombination protein N</fullName>
    </alternativeName>
</protein>
<dbReference type="InterPro" id="IPR027417">
    <property type="entry name" value="P-loop_NTPase"/>
</dbReference>
<comment type="similarity">
    <text evidence="2 9">Belongs to the RecN family.</text>
</comment>
<keyword evidence="6" id="KW-0067">ATP-binding</keyword>
<evidence type="ECO:0000313" key="13">
    <source>
        <dbReference type="Proteomes" id="UP000194933"/>
    </source>
</evidence>
<comment type="caution">
    <text evidence="12">The sequence shown here is derived from an EMBL/GenBank/DDBJ whole genome shotgun (WGS) entry which is preliminary data.</text>
</comment>
<dbReference type="Proteomes" id="UP000194933">
    <property type="component" value="Unassembled WGS sequence"/>
</dbReference>
<evidence type="ECO:0000256" key="4">
    <source>
        <dbReference type="ARBA" id="ARBA00022741"/>
    </source>
</evidence>
<evidence type="ECO:0000259" key="11">
    <source>
        <dbReference type="Pfam" id="PF02463"/>
    </source>
</evidence>
<reference evidence="12 13" key="1">
    <citation type="submission" date="2017-05" db="EMBL/GenBank/DDBJ databases">
        <title>The Genome Sequence of Enterococcus sp. 10A9_DIV0425.</title>
        <authorList>
            <consortium name="The Broad Institute Genomics Platform"/>
            <consortium name="The Broad Institute Genomic Center for Infectious Diseases"/>
            <person name="Earl A."/>
            <person name="Manson A."/>
            <person name="Schwartman J."/>
            <person name="Gilmore M."/>
            <person name="Abouelleil A."/>
            <person name="Cao P."/>
            <person name="Chapman S."/>
            <person name="Cusick C."/>
            <person name="Shea T."/>
            <person name="Young S."/>
            <person name="Neafsey D."/>
            <person name="Nusbaum C."/>
            <person name="Birren B."/>
        </authorList>
    </citation>
    <scope>NUCLEOTIDE SEQUENCE [LARGE SCALE GENOMIC DNA]</scope>
    <source>
        <strain evidence="12 13">10A9_DIV0425</strain>
    </source>
</reference>
<evidence type="ECO:0000256" key="8">
    <source>
        <dbReference type="ARBA" id="ARBA00033408"/>
    </source>
</evidence>
<evidence type="ECO:0000256" key="10">
    <source>
        <dbReference type="SAM" id="Coils"/>
    </source>
</evidence>
<feature type="coiled-coil region" evidence="10">
    <location>
        <begin position="338"/>
        <end position="376"/>
    </location>
</feature>
<evidence type="ECO:0000256" key="5">
    <source>
        <dbReference type="ARBA" id="ARBA00022763"/>
    </source>
</evidence>
<keyword evidence="7 9" id="KW-0234">DNA repair</keyword>
<evidence type="ECO:0000256" key="6">
    <source>
        <dbReference type="ARBA" id="ARBA00022840"/>
    </source>
</evidence>
<dbReference type="EMBL" id="NGMO01000004">
    <property type="protein sequence ID" value="OTP09577.1"/>
    <property type="molecule type" value="Genomic_DNA"/>
</dbReference>
<dbReference type="Pfam" id="PF02463">
    <property type="entry name" value="SMC_N"/>
    <property type="match status" value="1"/>
</dbReference>
<dbReference type="NCBIfam" id="NF008121">
    <property type="entry name" value="PRK10869.1"/>
    <property type="match status" value="1"/>
</dbReference>
<keyword evidence="4" id="KW-0547">Nucleotide-binding</keyword>
<dbReference type="AlphaFoldDB" id="A0A242JW77"/>
<organism evidence="12 13">
    <name type="scientific">Candidatus Enterococcus wittei</name>
    <dbReference type="NCBI Taxonomy" id="1987383"/>
    <lineage>
        <taxon>Bacteria</taxon>
        <taxon>Bacillati</taxon>
        <taxon>Bacillota</taxon>
        <taxon>Bacilli</taxon>
        <taxon>Lactobacillales</taxon>
        <taxon>Enterococcaceae</taxon>
        <taxon>Enterococcus</taxon>
    </lineage>
</organism>
<dbReference type="Gene3D" id="3.40.50.300">
    <property type="entry name" value="P-loop containing nucleotide triphosphate hydrolases"/>
    <property type="match status" value="2"/>
</dbReference>
<dbReference type="PIRSF" id="PIRSF003128">
    <property type="entry name" value="RecN"/>
    <property type="match status" value="1"/>
</dbReference>
<dbReference type="FunFam" id="3.40.50.300:FF:000356">
    <property type="entry name" value="DNA repair protein RecN"/>
    <property type="match status" value="1"/>
</dbReference>
<dbReference type="SUPFAM" id="SSF52540">
    <property type="entry name" value="P-loop containing nucleoside triphosphate hydrolases"/>
    <property type="match status" value="2"/>
</dbReference>
<dbReference type="STRING" id="1987383.A5844_002356"/>
<comment type="function">
    <text evidence="1 9">May be involved in recombinational repair of damaged DNA.</text>
</comment>
<dbReference type="CDD" id="cd03241">
    <property type="entry name" value="ABC_RecN"/>
    <property type="match status" value="2"/>
</dbReference>